<dbReference type="GO" id="GO:0007283">
    <property type="term" value="P:spermatogenesis"/>
    <property type="evidence" value="ECO:0007669"/>
    <property type="project" value="TreeGrafter"/>
</dbReference>
<keyword evidence="15" id="KW-1185">Reference proteome</keyword>
<keyword evidence="8" id="KW-0943">RNA-mediated gene silencing</keyword>
<evidence type="ECO:0000256" key="5">
    <source>
        <dbReference type="ARBA" id="ARBA00022490"/>
    </source>
</evidence>
<dbReference type="Pfam" id="PF09011">
    <property type="entry name" value="HMG_box_2"/>
    <property type="match status" value="1"/>
</dbReference>
<reference evidence="14" key="1">
    <citation type="submission" date="2022-01" db="EMBL/GenBank/DDBJ databases">
        <authorList>
            <person name="King R."/>
        </authorList>
    </citation>
    <scope>NUCLEOTIDE SEQUENCE</scope>
</reference>
<feature type="compositionally biased region" description="Polar residues" evidence="11">
    <location>
        <begin position="462"/>
        <end position="475"/>
    </location>
</feature>
<feature type="region of interest" description="Disordered" evidence="11">
    <location>
        <begin position="435"/>
        <end position="499"/>
    </location>
</feature>
<evidence type="ECO:0000256" key="7">
    <source>
        <dbReference type="ARBA" id="ARBA00023125"/>
    </source>
</evidence>
<evidence type="ECO:0000259" key="12">
    <source>
        <dbReference type="Pfam" id="PF09011"/>
    </source>
</evidence>
<dbReference type="InterPro" id="IPR039259">
    <property type="entry name" value="Protein_maelstrom"/>
</dbReference>
<evidence type="ECO:0000256" key="9">
    <source>
        <dbReference type="ARBA" id="ARBA00023242"/>
    </source>
</evidence>
<evidence type="ECO:0000256" key="11">
    <source>
        <dbReference type="SAM" id="MobiDB-lite"/>
    </source>
</evidence>
<dbReference type="GO" id="GO:0005634">
    <property type="term" value="C:nucleus"/>
    <property type="evidence" value="ECO:0007669"/>
    <property type="project" value="UniProtKB-SubCell"/>
</dbReference>
<evidence type="ECO:0000256" key="8">
    <source>
        <dbReference type="ARBA" id="ARBA00023158"/>
    </source>
</evidence>
<proteinExistence type="inferred from homology"/>
<dbReference type="PANTHER" id="PTHR21358:SF4">
    <property type="entry name" value="PROTEIN MAELSTROM HOMOLOG"/>
    <property type="match status" value="1"/>
</dbReference>
<feature type="compositionally biased region" description="Polar residues" evidence="11">
    <location>
        <begin position="437"/>
        <end position="447"/>
    </location>
</feature>
<keyword evidence="5" id="KW-0963">Cytoplasm</keyword>
<comment type="subcellular location">
    <subcellularLocation>
        <location evidence="2">Cytoplasm</location>
    </subcellularLocation>
    <subcellularLocation>
        <location evidence="1">Nucleus</location>
    </subcellularLocation>
</comment>
<evidence type="ECO:0000256" key="10">
    <source>
        <dbReference type="ARBA" id="ARBA00023254"/>
    </source>
</evidence>
<keyword evidence="4" id="KW-0217">Developmental protein</keyword>
<keyword evidence="6" id="KW-0221">Differentiation</keyword>
<dbReference type="GO" id="GO:0043186">
    <property type="term" value="C:P granule"/>
    <property type="evidence" value="ECO:0007669"/>
    <property type="project" value="TreeGrafter"/>
</dbReference>
<dbReference type="Pfam" id="PF13017">
    <property type="entry name" value="Maelstrom"/>
    <property type="match status" value="1"/>
</dbReference>
<comment type="similarity">
    <text evidence="3">Belongs to the maelstrom family.</text>
</comment>
<protein>
    <submittedName>
        <fullName evidence="14">Uncharacterized protein</fullName>
    </submittedName>
</protein>
<dbReference type="SUPFAM" id="SSF47095">
    <property type="entry name" value="HMG-box"/>
    <property type="match status" value="1"/>
</dbReference>
<keyword evidence="9" id="KW-0539">Nucleus</keyword>
<dbReference type="Proteomes" id="UP001152799">
    <property type="component" value="Chromosome 11"/>
</dbReference>
<dbReference type="GO" id="GO:0043565">
    <property type="term" value="F:sequence-specific DNA binding"/>
    <property type="evidence" value="ECO:0007669"/>
    <property type="project" value="TreeGrafter"/>
</dbReference>
<dbReference type="OrthoDB" id="24555at2759"/>
<evidence type="ECO:0000256" key="1">
    <source>
        <dbReference type="ARBA" id="ARBA00004123"/>
    </source>
</evidence>
<evidence type="ECO:0000313" key="15">
    <source>
        <dbReference type="Proteomes" id="UP001152799"/>
    </source>
</evidence>
<dbReference type="InterPro" id="IPR024970">
    <property type="entry name" value="Maelstrom"/>
</dbReference>
<dbReference type="InterPro" id="IPR009071">
    <property type="entry name" value="HMG_box_dom"/>
</dbReference>
<feature type="compositionally biased region" description="Polar residues" evidence="11">
    <location>
        <begin position="403"/>
        <end position="419"/>
    </location>
</feature>
<feature type="region of interest" description="Disordered" evidence="11">
    <location>
        <begin position="387"/>
        <end position="419"/>
    </location>
</feature>
<evidence type="ECO:0000256" key="2">
    <source>
        <dbReference type="ARBA" id="ARBA00004496"/>
    </source>
</evidence>
<keyword evidence="7" id="KW-0238">DNA-binding</keyword>
<feature type="domain" description="Maelstrom" evidence="13">
    <location>
        <begin position="125"/>
        <end position="334"/>
    </location>
</feature>
<accession>A0A9N9MGQ4</accession>
<keyword evidence="10" id="KW-0469">Meiosis</keyword>
<dbReference type="GO" id="GO:0030154">
    <property type="term" value="P:cell differentiation"/>
    <property type="evidence" value="ECO:0007669"/>
    <property type="project" value="UniProtKB-KW"/>
</dbReference>
<evidence type="ECO:0000259" key="13">
    <source>
        <dbReference type="Pfam" id="PF13017"/>
    </source>
</evidence>
<evidence type="ECO:0000256" key="4">
    <source>
        <dbReference type="ARBA" id="ARBA00022473"/>
    </source>
</evidence>
<dbReference type="PANTHER" id="PTHR21358">
    <property type="entry name" value="PROTEIN MAELSTROM HOMOLOG"/>
    <property type="match status" value="1"/>
</dbReference>
<evidence type="ECO:0000256" key="3">
    <source>
        <dbReference type="ARBA" id="ARBA00007057"/>
    </source>
</evidence>
<feature type="domain" description="HMG box" evidence="12">
    <location>
        <begin position="7"/>
        <end position="65"/>
    </location>
</feature>
<name>A0A9N9MGQ4_9CUCU</name>
<dbReference type="Gene3D" id="1.10.30.10">
    <property type="entry name" value="High mobility group box domain"/>
    <property type="match status" value="1"/>
</dbReference>
<dbReference type="InterPro" id="IPR036910">
    <property type="entry name" value="HMG_box_dom_sf"/>
</dbReference>
<organism evidence="14 15">
    <name type="scientific">Ceutorhynchus assimilis</name>
    <name type="common">cabbage seed weevil</name>
    <dbReference type="NCBI Taxonomy" id="467358"/>
    <lineage>
        <taxon>Eukaryota</taxon>
        <taxon>Metazoa</taxon>
        <taxon>Ecdysozoa</taxon>
        <taxon>Arthropoda</taxon>
        <taxon>Hexapoda</taxon>
        <taxon>Insecta</taxon>
        <taxon>Pterygota</taxon>
        <taxon>Neoptera</taxon>
        <taxon>Endopterygota</taxon>
        <taxon>Coleoptera</taxon>
        <taxon>Polyphaga</taxon>
        <taxon>Cucujiformia</taxon>
        <taxon>Curculionidae</taxon>
        <taxon>Ceutorhynchinae</taxon>
        <taxon>Ceutorhynchus</taxon>
    </lineage>
</organism>
<evidence type="ECO:0000256" key="6">
    <source>
        <dbReference type="ARBA" id="ARBA00022782"/>
    </source>
</evidence>
<dbReference type="GO" id="GO:0060964">
    <property type="term" value="P:regulation of miRNA-mediated gene silencing"/>
    <property type="evidence" value="ECO:0007669"/>
    <property type="project" value="InterPro"/>
</dbReference>
<dbReference type="EMBL" id="OU892287">
    <property type="protein sequence ID" value="CAG9761980.1"/>
    <property type="molecule type" value="Genomic_DNA"/>
</dbReference>
<dbReference type="GO" id="GO:0034587">
    <property type="term" value="P:piRNA processing"/>
    <property type="evidence" value="ECO:0007669"/>
    <property type="project" value="TreeGrafter"/>
</dbReference>
<evidence type="ECO:0000313" key="14">
    <source>
        <dbReference type="EMBL" id="CAG9761980.1"/>
    </source>
</evidence>
<dbReference type="GO" id="GO:0007140">
    <property type="term" value="P:male meiotic nuclear division"/>
    <property type="evidence" value="ECO:0007669"/>
    <property type="project" value="TreeGrafter"/>
</dbReference>
<gene>
    <name evidence="14" type="ORF">CEUTPL_LOCUS2670</name>
</gene>
<dbReference type="AlphaFoldDB" id="A0A9N9MGQ4"/>
<sequence length="499" mass="55969">MGQKKAPKPNAYSMFVQDLQKQHPQKYRKMQDAFESAAPLWARMSAEQRKPYEDRANRIKGSSQRFTSQGVDLRILNAEEQSRTEAEKTEREEVQQVIGLASRRGTLANETFFIIHCNIFCHYPNMKRYYGAEIAVVCFNLKDGVKPGNVFHFMVKPGPLPMGYKFDAQQHSDNTHCIPIPTDDDEEDNTMEIYYALKSFLQKKNQGGPNLPILYASSKNVKVVKGMLDYWAGCDEDEDQTFRVYDLQKMFLELRNACAGEMVWSSLTFSDRELEKDVYDYTDEIACDFHAKTPKTVYCSKSLVTRYVYIVCDNCISDLGIEFICGQHVPKKSTIPQDKACGWSGARDSVAGSSLRDFDTDFDSSSMADTWEKSSVRSTSTVVSHFDDDFPSLGQRQRRNNNSNASETNVSASSSRSYAGVTTINTPQSFLRDMSHLSLQGGPSSSAGMGRGFRRREEDSDMSSLISGGSRSLASVGSDHLGAGKGRGFRPKNIPRPGQ</sequence>
<dbReference type="GO" id="GO:0045892">
    <property type="term" value="P:negative regulation of DNA-templated transcription"/>
    <property type="evidence" value="ECO:0007669"/>
    <property type="project" value="TreeGrafter"/>
</dbReference>